<reference evidence="3" key="1">
    <citation type="submission" date="2023-01" db="EMBL/GenBank/DDBJ databases">
        <authorList>
            <person name="Piombo E."/>
        </authorList>
    </citation>
    <scope>NUCLEOTIDE SEQUENCE</scope>
</reference>
<feature type="domain" description="Protein kinase" evidence="2">
    <location>
        <begin position="1"/>
        <end position="368"/>
    </location>
</feature>
<evidence type="ECO:0000259" key="2">
    <source>
        <dbReference type="PROSITE" id="PS50011"/>
    </source>
</evidence>
<dbReference type="EMBL" id="CABFNP030001297">
    <property type="protein sequence ID" value="CAI6098105.1"/>
    <property type="molecule type" value="Genomic_DNA"/>
</dbReference>
<dbReference type="SUPFAM" id="SSF56112">
    <property type="entry name" value="Protein kinase-like (PK-like)"/>
    <property type="match status" value="1"/>
</dbReference>
<dbReference type="SMART" id="SM00220">
    <property type="entry name" value="S_TKc"/>
    <property type="match status" value="1"/>
</dbReference>
<feature type="region of interest" description="Disordered" evidence="1">
    <location>
        <begin position="1"/>
        <end position="47"/>
    </location>
</feature>
<protein>
    <recommendedName>
        <fullName evidence="2">Protein kinase domain-containing protein</fullName>
    </recommendedName>
</protein>
<dbReference type="AlphaFoldDB" id="A0AA35MK50"/>
<feature type="compositionally biased region" description="Polar residues" evidence="1">
    <location>
        <begin position="25"/>
        <end position="34"/>
    </location>
</feature>
<dbReference type="Pfam" id="PF00069">
    <property type="entry name" value="Pkinase"/>
    <property type="match status" value="1"/>
</dbReference>
<name>A0AA35MK50_9HYPO</name>
<evidence type="ECO:0000313" key="4">
    <source>
        <dbReference type="Proteomes" id="UP001160390"/>
    </source>
</evidence>
<sequence>MEASSRHTVFIEKDQLVGPSPPPSSTIFRSSPITKRSAVKPTKSEHIKQEPFIKKEQSPPVSKPRIVITNTTGDERLVPEISGSPWKHYKKKYIIKHWYPLGVITARTTDEPFMIRTITGPNIDQQVDNICQLTHPNIVRNIELYNSTDGYFLISEFMATSLLQLCRCPQYPSERALGSILHQIVLGAKYLLEQRLILEDVSCGSIMVTFEGEVKIGNIEHCKHDGSLSQFSESFSRIVMNLMDKTRPRSGPIGLTNLDHWSAEAFNFFTFTTSLPTLEKLQSHPFLENRRHQDLLWVIPPGLLLSFLLDTGCYERFKLTLVIVNFRDLTTSWRVIREDSLPGLLRDILLVSITSDQKRLPDNSKAFL</sequence>
<dbReference type="GO" id="GO:0004672">
    <property type="term" value="F:protein kinase activity"/>
    <property type="evidence" value="ECO:0007669"/>
    <property type="project" value="InterPro"/>
</dbReference>
<gene>
    <name evidence="3" type="ORF">CCHLO57077_00005852</name>
</gene>
<keyword evidence="4" id="KW-1185">Reference proteome</keyword>
<evidence type="ECO:0000313" key="3">
    <source>
        <dbReference type="EMBL" id="CAI6098105.1"/>
    </source>
</evidence>
<dbReference type="InterPro" id="IPR000719">
    <property type="entry name" value="Prot_kinase_dom"/>
</dbReference>
<dbReference type="GO" id="GO:0005524">
    <property type="term" value="F:ATP binding"/>
    <property type="evidence" value="ECO:0007669"/>
    <property type="project" value="InterPro"/>
</dbReference>
<comment type="caution">
    <text evidence="3">The sequence shown here is derived from an EMBL/GenBank/DDBJ whole genome shotgun (WGS) entry which is preliminary data.</text>
</comment>
<proteinExistence type="predicted"/>
<accession>A0AA35MK50</accession>
<evidence type="ECO:0000256" key="1">
    <source>
        <dbReference type="SAM" id="MobiDB-lite"/>
    </source>
</evidence>
<dbReference type="PROSITE" id="PS50011">
    <property type="entry name" value="PROTEIN_KINASE_DOM"/>
    <property type="match status" value="1"/>
</dbReference>
<dbReference type="Gene3D" id="1.10.510.10">
    <property type="entry name" value="Transferase(Phosphotransferase) domain 1"/>
    <property type="match status" value="1"/>
</dbReference>
<organism evidence="3 4">
    <name type="scientific">Clonostachys chloroleuca</name>
    <dbReference type="NCBI Taxonomy" id="1926264"/>
    <lineage>
        <taxon>Eukaryota</taxon>
        <taxon>Fungi</taxon>
        <taxon>Dikarya</taxon>
        <taxon>Ascomycota</taxon>
        <taxon>Pezizomycotina</taxon>
        <taxon>Sordariomycetes</taxon>
        <taxon>Hypocreomycetidae</taxon>
        <taxon>Hypocreales</taxon>
        <taxon>Bionectriaceae</taxon>
        <taxon>Clonostachys</taxon>
    </lineage>
</organism>
<dbReference type="Proteomes" id="UP001160390">
    <property type="component" value="Unassembled WGS sequence"/>
</dbReference>
<dbReference type="InterPro" id="IPR011009">
    <property type="entry name" value="Kinase-like_dom_sf"/>
</dbReference>